<comment type="caution">
    <text evidence="11">The sequence shown here is derived from an EMBL/GenBank/DDBJ whole genome shotgun (WGS) entry which is preliminary data.</text>
</comment>
<gene>
    <name evidence="11" type="ORF">A2875_02310</name>
</gene>
<dbReference type="PANTHER" id="PTHR43409">
    <property type="entry name" value="ANAEROBIC MAGNESIUM-PROTOPORPHYRIN IX MONOMETHYL ESTER CYCLASE-RELATED"/>
    <property type="match status" value="1"/>
</dbReference>
<evidence type="ECO:0000256" key="4">
    <source>
        <dbReference type="ARBA" id="ARBA00022691"/>
    </source>
</evidence>
<keyword evidence="4" id="KW-0949">S-adenosyl-L-methionine</keyword>
<keyword evidence="5" id="KW-0479">Metal-binding</keyword>
<evidence type="ECO:0000313" key="11">
    <source>
        <dbReference type="EMBL" id="OGG13715.1"/>
    </source>
</evidence>
<dbReference type="Gene3D" id="3.80.30.20">
    <property type="entry name" value="tm_1862 like domain"/>
    <property type="match status" value="1"/>
</dbReference>
<proteinExistence type="predicted"/>
<name>A0A1F5ZN02_9BACT</name>
<evidence type="ECO:0000256" key="5">
    <source>
        <dbReference type="ARBA" id="ARBA00022723"/>
    </source>
</evidence>
<dbReference type="GO" id="GO:0046872">
    <property type="term" value="F:metal ion binding"/>
    <property type="evidence" value="ECO:0007669"/>
    <property type="project" value="UniProtKB-KW"/>
</dbReference>
<dbReference type="SFLD" id="SFLDG01082">
    <property type="entry name" value="B12-binding_domain_containing"/>
    <property type="match status" value="1"/>
</dbReference>
<dbReference type="InterPro" id="IPR007197">
    <property type="entry name" value="rSAM"/>
</dbReference>
<dbReference type="SUPFAM" id="SSF102114">
    <property type="entry name" value="Radical SAM enzymes"/>
    <property type="match status" value="1"/>
</dbReference>
<feature type="domain" description="Radical SAM core" evidence="10">
    <location>
        <begin position="197"/>
        <end position="424"/>
    </location>
</feature>
<dbReference type="SMART" id="SM00729">
    <property type="entry name" value="Elp3"/>
    <property type="match status" value="1"/>
</dbReference>
<evidence type="ECO:0000313" key="12">
    <source>
        <dbReference type="Proteomes" id="UP000177416"/>
    </source>
</evidence>
<evidence type="ECO:0000256" key="3">
    <source>
        <dbReference type="ARBA" id="ARBA00022679"/>
    </source>
</evidence>
<keyword evidence="8" id="KW-0472">Membrane</keyword>
<keyword evidence="8" id="KW-1133">Transmembrane helix</keyword>
<dbReference type="InterPro" id="IPR034466">
    <property type="entry name" value="Methyltransferase_Class_B"/>
</dbReference>
<dbReference type="InterPro" id="IPR058240">
    <property type="entry name" value="rSAM_sf"/>
</dbReference>
<dbReference type="InterPro" id="IPR036724">
    <property type="entry name" value="Cobalamin-bd_sf"/>
</dbReference>
<keyword evidence="8" id="KW-0812">Transmembrane</keyword>
<keyword evidence="6" id="KW-0408">Iron</keyword>
<dbReference type="GO" id="GO:0003824">
    <property type="term" value="F:catalytic activity"/>
    <property type="evidence" value="ECO:0007669"/>
    <property type="project" value="InterPro"/>
</dbReference>
<feature type="transmembrane region" description="Helical" evidence="8">
    <location>
        <begin position="12"/>
        <end position="34"/>
    </location>
</feature>
<protein>
    <submittedName>
        <fullName evidence="11">Uncharacterized protein</fullName>
    </submittedName>
</protein>
<dbReference type="GO" id="GO:0031419">
    <property type="term" value="F:cobalamin binding"/>
    <property type="evidence" value="ECO:0007669"/>
    <property type="project" value="InterPro"/>
</dbReference>
<evidence type="ECO:0000256" key="6">
    <source>
        <dbReference type="ARBA" id="ARBA00023004"/>
    </source>
</evidence>
<accession>A0A1F5ZN02</accession>
<dbReference type="InterPro" id="IPR006158">
    <property type="entry name" value="Cobalamin-bd"/>
</dbReference>
<keyword evidence="7" id="KW-0411">Iron-sulfur</keyword>
<dbReference type="PANTHER" id="PTHR43409:SF7">
    <property type="entry name" value="BLL1977 PROTEIN"/>
    <property type="match status" value="1"/>
</dbReference>
<evidence type="ECO:0000256" key="2">
    <source>
        <dbReference type="ARBA" id="ARBA00022603"/>
    </source>
</evidence>
<dbReference type="SFLD" id="SFLDG01123">
    <property type="entry name" value="methyltransferase_(Class_B)"/>
    <property type="match status" value="1"/>
</dbReference>
<dbReference type="AlphaFoldDB" id="A0A1F5ZN02"/>
<keyword evidence="2" id="KW-0489">Methyltransferase</keyword>
<dbReference type="PROSITE" id="PS51332">
    <property type="entry name" value="B12_BINDING"/>
    <property type="match status" value="1"/>
</dbReference>
<comment type="cofactor">
    <cofactor evidence="1">
        <name>[4Fe-4S] cluster</name>
        <dbReference type="ChEBI" id="CHEBI:49883"/>
    </cofactor>
</comment>
<reference evidence="11 12" key="1">
    <citation type="journal article" date="2016" name="Nat. Commun.">
        <title>Thousands of microbial genomes shed light on interconnected biogeochemical processes in an aquifer system.</title>
        <authorList>
            <person name="Anantharaman K."/>
            <person name="Brown C.T."/>
            <person name="Hug L.A."/>
            <person name="Sharon I."/>
            <person name="Castelle C.J."/>
            <person name="Probst A.J."/>
            <person name="Thomas B.C."/>
            <person name="Singh A."/>
            <person name="Wilkins M.J."/>
            <person name="Karaoz U."/>
            <person name="Brodie E.L."/>
            <person name="Williams K.H."/>
            <person name="Hubbard S.S."/>
            <person name="Banfield J.F."/>
        </authorList>
    </citation>
    <scope>NUCLEOTIDE SEQUENCE [LARGE SCALE GENOMIC DNA]</scope>
</reference>
<dbReference type="SFLD" id="SFLDS00029">
    <property type="entry name" value="Radical_SAM"/>
    <property type="match status" value="1"/>
</dbReference>
<dbReference type="Pfam" id="PF02310">
    <property type="entry name" value="B12-binding"/>
    <property type="match status" value="1"/>
</dbReference>
<dbReference type="PROSITE" id="PS51918">
    <property type="entry name" value="RADICAL_SAM"/>
    <property type="match status" value="1"/>
</dbReference>
<feature type="domain" description="B12-binding" evidence="9">
    <location>
        <begin position="12"/>
        <end position="146"/>
    </location>
</feature>
<evidence type="ECO:0000259" key="9">
    <source>
        <dbReference type="PROSITE" id="PS51332"/>
    </source>
</evidence>
<evidence type="ECO:0000256" key="1">
    <source>
        <dbReference type="ARBA" id="ARBA00001966"/>
    </source>
</evidence>
<dbReference type="InterPro" id="IPR006638">
    <property type="entry name" value="Elp3/MiaA/NifB-like_rSAM"/>
</dbReference>
<evidence type="ECO:0000256" key="8">
    <source>
        <dbReference type="SAM" id="Phobius"/>
    </source>
</evidence>
<evidence type="ECO:0000259" key="10">
    <source>
        <dbReference type="PROSITE" id="PS51918"/>
    </source>
</evidence>
<dbReference type="InterPro" id="IPR023404">
    <property type="entry name" value="rSAM_horseshoe"/>
</dbReference>
<evidence type="ECO:0000256" key="7">
    <source>
        <dbReference type="ARBA" id="ARBA00023014"/>
    </source>
</evidence>
<dbReference type="Proteomes" id="UP000177416">
    <property type="component" value="Unassembled WGS sequence"/>
</dbReference>
<dbReference type="Pfam" id="PF04055">
    <property type="entry name" value="Radical_SAM"/>
    <property type="match status" value="1"/>
</dbReference>
<dbReference type="GO" id="GO:0051539">
    <property type="term" value="F:4 iron, 4 sulfur cluster binding"/>
    <property type="evidence" value="ECO:0007669"/>
    <property type="project" value="UniProtKB-KW"/>
</dbReference>
<dbReference type="CDD" id="cd02068">
    <property type="entry name" value="radical_SAM_B12_BD"/>
    <property type="match status" value="1"/>
</dbReference>
<dbReference type="SUPFAM" id="SSF52242">
    <property type="entry name" value="Cobalamin (vitamin B12)-binding domain"/>
    <property type="match status" value="1"/>
</dbReference>
<keyword evidence="3" id="KW-0808">Transferase</keyword>
<dbReference type="EMBL" id="MFJJ01000036">
    <property type="protein sequence ID" value="OGG13715.1"/>
    <property type="molecule type" value="Genomic_DNA"/>
</dbReference>
<dbReference type="Gene3D" id="3.40.50.280">
    <property type="entry name" value="Cobalamin-binding domain"/>
    <property type="match status" value="1"/>
</dbReference>
<organism evidence="11 12">
    <name type="scientific">Candidatus Gottesmanbacteria bacterium RIFCSPHIGHO2_01_FULL_46_14</name>
    <dbReference type="NCBI Taxonomy" id="1798380"/>
    <lineage>
        <taxon>Bacteria</taxon>
        <taxon>Candidatus Gottesmaniibacteriota</taxon>
    </lineage>
</organism>
<dbReference type="CDD" id="cd01335">
    <property type="entry name" value="Radical_SAM"/>
    <property type="match status" value="1"/>
</dbReference>
<sequence length="479" mass="55102">MISISGQSRKKHITLIWPSNPGLVMAMPISLAYLTGNLDKKKYKVDVIDCVLNKIDHDQIVRRITRFKSQVVGISSWSINFDESLEIARAIKAKYPHLPIVMGGPHVTCYPDSVMKHEEIDFIFRGEAELVFPLFLEELDKKKRRWSRVPGLTYRTTAGQIVRQNPYLTAKLDDLRLPDYEAIRLDDYLKKGYRLISSQKRNVPLVTTRGCPYGCTYCSASLINGKLVRSHSIDYLMKQIRCLYDKKGIKSFSILDDNFTFDTNYAKEFCRSVIALGLKGAEFCTTNGIRMQRGDRELWGLMKRAGWKIIIIAPESGSKRVLRLMKKGLEPRIVPPIVDEIKAAGLRVTANFIIGFPGETRADLAKTTALIKKANIDFANIHFFQPLPGTPIFDELVRKGEISADFLPGSYEKGAARYITKSLKNFNFSRFYYRTVIYCLWRNPAYIFYFLKNYSLKPLIRRLISEFFNMFNFSFQFIS</sequence>
<dbReference type="InterPro" id="IPR051198">
    <property type="entry name" value="BchE-like"/>
</dbReference>